<evidence type="ECO:0000256" key="6">
    <source>
        <dbReference type="ARBA" id="ARBA00023136"/>
    </source>
</evidence>
<dbReference type="EMBL" id="OU895877">
    <property type="protein sequence ID" value="CAG9797955.1"/>
    <property type="molecule type" value="Genomic_DNA"/>
</dbReference>
<evidence type="ECO:0000256" key="5">
    <source>
        <dbReference type="ARBA" id="ARBA00022989"/>
    </source>
</evidence>
<feature type="compositionally biased region" description="Basic and acidic residues" evidence="10">
    <location>
        <begin position="1356"/>
        <end position="1366"/>
    </location>
</feature>
<keyword evidence="6 11" id="KW-0472">Membrane</keyword>
<dbReference type="Pfam" id="PF00060">
    <property type="entry name" value="Lig_chan"/>
    <property type="match status" value="2"/>
</dbReference>
<feature type="transmembrane region" description="Helical" evidence="11">
    <location>
        <begin position="582"/>
        <end position="611"/>
    </location>
</feature>
<dbReference type="GO" id="GO:0005886">
    <property type="term" value="C:plasma membrane"/>
    <property type="evidence" value="ECO:0007669"/>
    <property type="project" value="UniProtKB-SubCell"/>
</dbReference>
<evidence type="ECO:0000256" key="3">
    <source>
        <dbReference type="ARBA" id="ARBA00022475"/>
    </source>
</evidence>
<keyword evidence="12" id="KW-0732">Signal</keyword>
<name>A0A9N9RJL5_9DIPT</name>
<dbReference type="InterPro" id="IPR001320">
    <property type="entry name" value="Iontro_rcpt_C"/>
</dbReference>
<evidence type="ECO:0000259" key="13">
    <source>
        <dbReference type="Pfam" id="PF00060"/>
    </source>
</evidence>
<evidence type="ECO:0000256" key="4">
    <source>
        <dbReference type="ARBA" id="ARBA00022692"/>
    </source>
</evidence>
<evidence type="ECO:0000256" key="2">
    <source>
        <dbReference type="ARBA" id="ARBA00008685"/>
    </source>
</evidence>
<feature type="compositionally biased region" description="Low complexity" evidence="10">
    <location>
        <begin position="1309"/>
        <end position="1319"/>
    </location>
</feature>
<keyword evidence="4 11" id="KW-0812">Transmembrane</keyword>
<comment type="similarity">
    <text evidence="2">Belongs to the glutamate-gated ion channel (TC 1.A.10.1) family.</text>
</comment>
<feature type="region of interest" description="Disordered" evidence="10">
    <location>
        <begin position="1298"/>
        <end position="1324"/>
    </location>
</feature>
<feature type="domain" description="Ionotropic glutamate receptor C-terminal" evidence="13">
    <location>
        <begin position="350"/>
        <end position="638"/>
    </location>
</feature>
<feature type="signal peptide" evidence="12">
    <location>
        <begin position="1"/>
        <end position="23"/>
    </location>
</feature>
<keyword evidence="7" id="KW-0675">Receptor</keyword>
<dbReference type="PANTHER" id="PTHR42643">
    <property type="entry name" value="IONOTROPIC RECEPTOR 20A-RELATED"/>
    <property type="match status" value="1"/>
</dbReference>
<feature type="transmembrane region" description="Helical" evidence="11">
    <location>
        <begin position="380"/>
        <end position="399"/>
    </location>
</feature>
<organism evidence="14 15">
    <name type="scientific">Chironomus riparius</name>
    <dbReference type="NCBI Taxonomy" id="315576"/>
    <lineage>
        <taxon>Eukaryota</taxon>
        <taxon>Metazoa</taxon>
        <taxon>Ecdysozoa</taxon>
        <taxon>Arthropoda</taxon>
        <taxon>Hexapoda</taxon>
        <taxon>Insecta</taxon>
        <taxon>Pterygota</taxon>
        <taxon>Neoptera</taxon>
        <taxon>Endopterygota</taxon>
        <taxon>Diptera</taxon>
        <taxon>Nematocera</taxon>
        <taxon>Chironomoidea</taxon>
        <taxon>Chironomidae</taxon>
        <taxon>Chironominae</taxon>
        <taxon>Chironomus</taxon>
    </lineage>
</organism>
<keyword evidence="8" id="KW-0325">Glycoprotein</keyword>
<keyword evidence="15" id="KW-1185">Reference proteome</keyword>
<dbReference type="InterPro" id="IPR052192">
    <property type="entry name" value="Insect_Ionotropic_Sensory_Rcpt"/>
</dbReference>
<feature type="transmembrane region" description="Helical" evidence="11">
    <location>
        <begin position="1229"/>
        <end position="1254"/>
    </location>
</feature>
<feature type="compositionally biased region" description="Acidic residues" evidence="10">
    <location>
        <begin position="1282"/>
        <end position="1291"/>
    </location>
</feature>
<accession>A0A9N9RJL5</accession>
<feature type="region of interest" description="Disordered" evidence="10">
    <location>
        <begin position="1356"/>
        <end position="1376"/>
    </location>
</feature>
<evidence type="ECO:0000313" key="14">
    <source>
        <dbReference type="EMBL" id="CAG9797955.1"/>
    </source>
</evidence>
<feature type="domain" description="Ionotropic glutamate receptor C-terminal" evidence="13">
    <location>
        <begin position="985"/>
        <end position="1236"/>
    </location>
</feature>
<evidence type="ECO:0000256" key="1">
    <source>
        <dbReference type="ARBA" id="ARBA00004651"/>
    </source>
</evidence>
<feature type="region of interest" description="Disordered" evidence="10">
    <location>
        <begin position="1272"/>
        <end position="1291"/>
    </location>
</feature>
<feature type="chain" id="PRO_5040152547" description="Ionotropic glutamate receptor C-terminal domain-containing protein" evidence="12">
    <location>
        <begin position="24"/>
        <end position="1376"/>
    </location>
</feature>
<dbReference type="Proteomes" id="UP001153620">
    <property type="component" value="Chromosome 1"/>
</dbReference>
<dbReference type="GO" id="GO:0015276">
    <property type="term" value="F:ligand-gated monoatomic ion channel activity"/>
    <property type="evidence" value="ECO:0007669"/>
    <property type="project" value="InterPro"/>
</dbReference>
<evidence type="ECO:0000256" key="11">
    <source>
        <dbReference type="SAM" id="Phobius"/>
    </source>
</evidence>
<feature type="compositionally biased region" description="Basic and acidic residues" evidence="10">
    <location>
        <begin position="1298"/>
        <end position="1308"/>
    </location>
</feature>
<evidence type="ECO:0000256" key="10">
    <source>
        <dbReference type="SAM" id="MobiDB-lite"/>
    </source>
</evidence>
<evidence type="ECO:0000256" key="7">
    <source>
        <dbReference type="ARBA" id="ARBA00023170"/>
    </source>
</evidence>
<feature type="transmembrane region" description="Helical" evidence="11">
    <location>
        <begin position="983"/>
        <end position="1007"/>
    </location>
</feature>
<feature type="coiled-coil region" evidence="9">
    <location>
        <begin position="682"/>
        <end position="733"/>
    </location>
</feature>
<keyword evidence="5 11" id="KW-1133">Transmembrane helix</keyword>
<evidence type="ECO:0000256" key="9">
    <source>
        <dbReference type="SAM" id="Coils"/>
    </source>
</evidence>
<gene>
    <name evidence="14" type="ORF">CHIRRI_LOCUS941</name>
</gene>
<feature type="transmembrane region" description="Helical" evidence="11">
    <location>
        <begin position="411"/>
        <end position="432"/>
    </location>
</feature>
<keyword evidence="9" id="KW-0175">Coiled coil</keyword>
<reference evidence="14" key="2">
    <citation type="submission" date="2022-10" db="EMBL/GenBank/DDBJ databases">
        <authorList>
            <consortium name="ENA_rothamsted_submissions"/>
            <consortium name="culmorum"/>
            <person name="King R."/>
        </authorList>
    </citation>
    <scope>NUCLEOTIDE SEQUENCE</scope>
</reference>
<feature type="transmembrane region" description="Helical" evidence="11">
    <location>
        <begin position="1043"/>
        <end position="1062"/>
    </location>
</feature>
<feature type="transmembrane region" description="Helical" evidence="11">
    <location>
        <begin position="348"/>
        <end position="368"/>
    </location>
</feature>
<protein>
    <recommendedName>
        <fullName evidence="13">Ionotropic glutamate receptor C-terminal domain-containing protein</fullName>
    </recommendedName>
</protein>
<proteinExistence type="inferred from homology"/>
<reference evidence="14" key="1">
    <citation type="submission" date="2022-01" db="EMBL/GenBank/DDBJ databases">
        <authorList>
            <person name="King R."/>
        </authorList>
    </citation>
    <scope>NUCLEOTIDE SEQUENCE</scope>
</reference>
<dbReference type="Gene3D" id="1.10.287.70">
    <property type="match status" value="2"/>
</dbReference>
<dbReference type="PANTHER" id="PTHR42643:SF30">
    <property type="entry name" value="IONOTROPIC RECEPTOR 40A-RELATED"/>
    <property type="match status" value="1"/>
</dbReference>
<keyword evidence="3" id="KW-1003">Cell membrane</keyword>
<sequence length="1376" mass="161264">MILRLKFAAVLVFYSVTINSNLCDQNVDDSSVIAHVLYETVNEFIIKQNLKFDVFVHSLRNNSDILNGFLAKNDCKFSCRIVTYNMEPKSVNWMFNSGLIFVNSIDEFFQLTETFNMMFNQDHAIKSFVFIPNLNSSELLSFEIWKNHKHLRLYTDNIIHYSYFILNESDKIHLVTFEWYAFNRCNYITTSTLNVFNKKRMKWNFELKNYDKFMNYYGCELILMLPIDVEKKNHISEYDWIQSGMEHQFAKETIIPFKIASKKYNFRIGYQMGVSRSDDLLFSDPNHIRMFSRNSTIKIPSIYFETKGLPEISFRCGKTNSFSEQKLLMVSTPEFYEPYNKLLLPFNYLTWILIFITFLTAFMSMSIINRSPNKLKNVVYGKKVTNPVWNVVGIIFGIGRTRLPDKSLARFILLLFVWFCLIIQICFQSKLYEFMTSEPRRQSPMNLKDLIQKNYSMFTVQLYDENGKLLKPRNEDRFTEHRIEADKFIKMFLTQAQNTSAKISLIAADIYFEKLKLLAPTDLNWNEIDIKTTKNLVIAFRDNPFYYPMLTKTINQLIDPGIMNKISNNYLQRKRKSKESKLLLKVLSMTDLSFGFHIYVWCCIASLFGYIMEIMHMLYKIAEKMAFPQARPVSNAGTRYCTEEIVEENGQEEIKDSEQLEVKIQENPNESPENLIHDIEYLEVIEEEIETYEQAANETINNNLEVHAEVYKNDEVQESLENFEAKLDMNKCRPATASSENNSKTLVFTKSQEEEQLASDHPHDLQKVISNCMDLELLSVSSMQESLENDCDENDIQLDRNYDILLVYSYFFISESDEIKLVSIEWFGPKMCKPHLKTINIFNKESMKWLSKLKNYEKFLNFHECELTLLVRVSDRNTIKSELGSITSTIFTIASKNYNFTPTFQLGDFDSEHILHESKTDVHLIPVSHTIRAPNVYFEIIDIKRKSSRIRTSNSVMDLQYTVLVPPGELFTPYEKLLLPFDFWTWIFVFITFSITFVSIFCINHLPEKIKDVVYGNKVRTPVWNVVGLIFGIGQTRLPDKSFARFIFILFIWFCLIFQVCFQSKLFEFMTSEPRRPSPVSIRDLIDMNYAIYTFSSETALASGLYHGSKNIVRINPVKFANLFMTQSRNASAKLALVIDEINLQALKQFTKTNPDWKRIENGNKFKSQQVFAFHDYAFHFRMLKKTIDNMIDSGQMENLIKNYYSNSPNNEDSYDDEPRVLAMSDLEFGFYIWIGCCCISILGFVFELFWSFFKNTKTSIPVERPITNLGTRYRSDHEQSDEINIDQTDEVDYGETNKQKMRQDGQDQQHQNMNQNDDNNLEPEGHNVKVLAEVHQSDEMEESILYFEAIIDSNEKRQSESHATDLTEAMSSFEY</sequence>
<evidence type="ECO:0000256" key="8">
    <source>
        <dbReference type="ARBA" id="ARBA00023180"/>
    </source>
</evidence>
<evidence type="ECO:0000256" key="12">
    <source>
        <dbReference type="SAM" id="SignalP"/>
    </source>
</evidence>
<dbReference type="GO" id="GO:0050906">
    <property type="term" value="P:detection of stimulus involved in sensory perception"/>
    <property type="evidence" value="ECO:0007669"/>
    <property type="project" value="UniProtKB-ARBA"/>
</dbReference>
<comment type="subcellular location">
    <subcellularLocation>
        <location evidence="1">Cell membrane</location>
        <topology evidence="1">Multi-pass membrane protein</topology>
    </subcellularLocation>
</comment>
<evidence type="ECO:0000313" key="15">
    <source>
        <dbReference type="Proteomes" id="UP001153620"/>
    </source>
</evidence>